<comment type="pathway">
    <text evidence="2">Cofactor biosynthesis; ubiquinone biosynthesis.</text>
</comment>
<evidence type="ECO:0000313" key="10">
    <source>
        <dbReference type="Proteomes" id="UP001108027"/>
    </source>
</evidence>
<comment type="similarity">
    <text evidence="3">Belongs to the UbiH/COQ6 family.</text>
</comment>
<evidence type="ECO:0000259" key="8">
    <source>
        <dbReference type="Pfam" id="PF01494"/>
    </source>
</evidence>
<organism evidence="9 10">
    <name type="scientific">Alloalcanivorax marinus</name>
    <dbReference type="NCBI Taxonomy" id="1177169"/>
    <lineage>
        <taxon>Bacteria</taxon>
        <taxon>Pseudomonadati</taxon>
        <taxon>Pseudomonadota</taxon>
        <taxon>Gammaproteobacteria</taxon>
        <taxon>Oceanospirillales</taxon>
        <taxon>Alcanivoracaceae</taxon>
        <taxon>Alloalcanivorax</taxon>
    </lineage>
</organism>
<keyword evidence="5" id="KW-0274">FAD</keyword>
<dbReference type="NCBIfam" id="TIGR01988">
    <property type="entry name" value="Ubi-OHases"/>
    <property type="match status" value="1"/>
</dbReference>
<dbReference type="InterPro" id="IPR036188">
    <property type="entry name" value="FAD/NAD-bd_sf"/>
</dbReference>
<dbReference type="Gene3D" id="3.50.50.60">
    <property type="entry name" value="FAD/NAD(P)-binding domain"/>
    <property type="match status" value="2"/>
</dbReference>
<evidence type="ECO:0000256" key="1">
    <source>
        <dbReference type="ARBA" id="ARBA00001974"/>
    </source>
</evidence>
<accession>A0A9Q3UQK4</accession>
<name>A0A9Q3UQK4_9GAMM</name>
<dbReference type="InterPro" id="IPR010971">
    <property type="entry name" value="UbiH/COQ6"/>
</dbReference>
<keyword evidence="4" id="KW-0285">Flavoprotein</keyword>
<dbReference type="PRINTS" id="PR00420">
    <property type="entry name" value="RNGMNOXGNASE"/>
</dbReference>
<dbReference type="GO" id="GO:0008681">
    <property type="term" value="F:2-octaprenyl-6-methoxyphenol hydroxylase activity"/>
    <property type="evidence" value="ECO:0007669"/>
    <property type="project" value="TreeGrafter"/>
</dbReference>
<dbReference type="PANTHER" id="PTHR43876:SF8">
    <property type="entry name" value="2-OCTAPRENYL-6-METHOXYPHENOL HYDROXYLASE"/>
    <property type="match status" value="1"/>
</dbReference>
<evidence type="ECO:0000313" key="9">
    <source>
        <dbReference type="EMBL" id="MCC4310286.1"/>
    </source>
</evidence>
<keyword evidence="10" id="KW-1185">Reference proteome</keyword>
<gene>
    <name evidence="9" type="ORF">LL252_17075</name>
</gene>
<evidence type="ECO:0000256" key="5">
    <source>
        <dbReference type="ARBA" id="ARBA00022827"/>
    </source>
</evidence>
<sequence length="397" mass="42699">MTLPADTHRLAGAPLIIGGGMAGAALALLLRHHGTPAVTLVESHAIAAGEPPDTPSFDARSTALSAGSLATLARLGLLEAVLERAASIETVHVSRRERLGITRLHAGEHALPRLGAVVENRWFGHVLLRAVEADPAITLRAPARVTGIRRHEHGYTATFDDGATLDTPLLIAADGARSQTRDWMGITARHQDLGQDALIANLGLAEPHGNVAFERFLDDGPLALLPLPDQRQALVWTGPRDQVDAWMALDDDAFLAALRQRVGGASPRLARVGERHRYPLILTEACGQAVPFGAVVGNAAHTLHPVAGQGFNLTFRDLALLAERVGGQPDPGRLDRLSAWAAERRRDQTDIGQASRWLPELFRVRHPLFAHTRQLGLLGLDLFPAARKSFARRAMGL</sequence>
<dbReference type="AlphaFoldDB" id="A0A9Q3UQK4"/>
<evidence type="ECO:0000256" key="7">
    <source>
        <dbReference type="ARBA" id="ARBA00023033"/>
    </source>
</evidence>
<dbReference type="PANTHER" id="PTHR43876">
    <property type="entry name" value="UBIQUINONE BIOSYNTHESIS MONOOXYGENASE COQ6, MITOCHONDRIAL"/>
    <property type="match status" value="1"/>
</dbReference>
<comment type="cofactor">
    <cofactor evidence="1">
        <name>FAD</name>
        <dbReference type="ChEBI" id="CHEBI:57692"/>
    </cofactor>
</comment>
<evidence type="ECO:0000256" key="4">
    <source>
        <dbReference type="ARBA" id="ARBA00022630"/>
    </source>
</evidence>
<dbReference type="GO" id="GO:0071949">
    <property type="term" value="F:FAD binding"/>
    <property type="evidence" value="ECO:0007669"/>
    <property type="project" value="InterPro"/>
</dbReference>
<reference evidence="9" key="1">
    <citation type="submission" date="2021-10" db="EMBL/GenBank/DDBJ databases">
        <title>The diversity and Nitrogen Metabolism of Culturable Nitrate-Utilizing Bacteria Within the Oxygen Minimum Zone of the Changjiang (Yangtze River)Estuary.</title>
        <authorList>
            <person name="Zhang D."/>
            <person name="Zheng J."/>
            <person name="Liu S."/>
            <person name="He W."/>
        </authorList>
    </citation>
    <scope>NUCLEOTIDE SEQUENCE</scope>
    <source>
        <strain evidence="9">FXH-223</strain>
    </source>
</reference>
<dbReference type="InterPro" id="IPR002938">
    <property type="entry name" value="FAD-bd"/>
</dbReference>
<protein>
    <submittedName>
        <fullName evidence="9">FAD-dependent monooxygenase</fullName>
    </submittedName>
</protein>
<dbReference type="Pfam" id="PF01494">
    <property type="entry name" value="FAD_binding_3"/>
    <property type="match status" value="1"/>
</dbReference>
<keyword evidence="7 9" id="KW-0503">Monooxygenase</keyword>
<dbReference type="Proteomes" id="UP001108027">
    <property type="component" value="Unassembled WGS sequence"/>
</dbReference>
<dbReference type="RefSeq" id="WP_228234940.1">
    <property type="nucleotide sequence ID" value="NZ_JAJGNA010000033.1"/>
</dbReference>
<evidence type="ECO:0000256" key="6">
    <source>
        <dbReference type="ARBA" id="ARBA00023002"/>
    </source>
</evidence>
<evidence type="ECO:0000256" key="2">
    <source>
        <dbReference type="ARBA" id="ARBA00004749"/>
    </source>
</evidence>
<dbReference type="SUPFAM" id="SSF51905">
    <property type="entry name" value="FAD/NAD(P)-binding domain"/>
    <property type="match status" value="1"/>
</dbReference>
<proteinExistence type="inferred from homology"/>
<dbReference type="InterPro" id="IPR051205">
    <property type="entry name" value="UbiH/COQ6_monooxygenase"/>
</dbReference>
<dbReference type="EMBL" id="JAJGNA010000033">
    <property type="protein sequence ID" value="MCC4310286.1"/>
    <property type="molecule type" value="Genomic_DNA"/>
</dbReference>
<keyword evidence="6" id="KW-0560">Oxidoreductase</keyword>
<feature type="domain" description="FAD-binding" evidence="8">
    <location>
        <begin position="15"/>
        <end position="337"/>
    </location>
</feature>
<comment type="caution">
    <text evidence="9">The sequence shown here is derived from an EMBL/GenBank/DDBJ whole genome shotgun (WGS) entry which is preliminary data.</text>
</comment>
<dbReference type="GO" id="GO:0006744">
    <property type="term" value="P:ubiquinone biosynthetic process"/>
    <property type="evidence" value="ECO:0007669"/>
    <property type="project" value="InterPro"/>
</dbReference>
<evidence type="ECO:0000256" key="3">
    <source>
        <dbReference type="ARBA" id="ARBA00005349"/>
    </source>
</evidence>